<dbReference type="Proteomes" id="UP001162740">
    <property type="component" value="Plasmid pGD02.2.1"/>
</dbReference>
<keyword evidence="5" id="KW-0804">Transcription</keyword>
<dbReference type="Pfam" id="PF03466">
    <property type="entry name" value="LysR_substrate"/>
    <property type="match status" value="1"/>
</dbReference>
<evidence type="ECO:0000256" key="4">
    <source>
        <dbReference type="ARBA" id="ARBA00023159"/>
    </source>
</evidence>
<dbReference type="RefSeq" id="WP_085470645.1">
    <property type="nucleotide sequence ID" value="NZ_CP083975.1"/>
</dbReference>
<dbReference type="PRINTS" id="PR00039">
    <property type="entry name" value="HTHLYSR"/>
</dbReference>
<evidence type="ECO:0000313" key="7">
    <source>
        <dbReference type="EMBL" id="UZF47910.1"/>
    </source>
</evidence>
<dbReference type="InterPro" id="IPR000847">
    <property type="entry name" value="LysR_HTH_N"/>
</dbReference>
<reference evidence="7 8" key="1">
    <citation type="journal article" date="2021" name="Front. Microbiol.">
        <title>Bacterial Transformation of Aromatic Monomers in Softwood Black Liquor.</title>
        <authorList>
            <person name="Navas L.E."/>
            <person name="Dexter G."/>
            <person name="Liu J."/>
            <person name="Levy-Booth D."/>
            <person name="Cho M."/>
            <person name="Jang S.K."/>
            <person name="Mansfield S.D."/>
            <person name="Renneckar S."/>
            <person name="Mohn W.W."/>
            <person name="Eltis L.D."/>
        </authorList>
    </citation>
    <scope>NUCLEOTIDE SEQUENCE [LARGE SCALE GENOMIC DNA]</scope>
    <source>
        <strain evidence="7 8">GD02</strain>
    </source>
</reference>
<protein>
    <submittedName>
        <fullName evidence="7">LysR family transcriptional regulator</fullName>
    </submittedName>
</protein>
<evidence type="ECO:0000256" key="3">
    <source>
        <dbReference type="ARBA" id="ARBA00023125"/>
    </source>
</evidence>
<dbReference type="InterPro" id="IPR005119">
    <property type="entry name" value="LysR_subst-bd"/>
</dbReference>
<keyword evidence="2" id="KW-0805">Transcription regulation</keyword>
<evidence type="ECO:0000256" key="5">
    <source>
        <dbReference type="ARBA" id="ARBA00023163"/>
    </source>
</evidence>
<dbReference type="Pfam" id="PF00126">
    <property type="entry name" value="HTH_1"/>
    <property type="match status" value="1"/>
</dbReference>
<dbReference type="PANTHER" id="PTHR30346:SF9">
    <property type="entry name" value="LYSR FAMILY TRANSCRIPTIONAL REGULATOR"/>
    <property type="match status" value="1"/>
</dbReference>
<gene>
    <name evidence="7" type="ORF">KUM34_026190</name>
</gene>
<dbReference type="GO" id="GO:0003677">
    <property type="term" value="F:DNA binding"/>
    <property type="evidence" value="ECO:0007669"/>
    <property type="project" value="UniProtKB-KW"/>
</dbReference>
<dbReference type="PROSITE" id="PS50931">
    <property type="entry name" value="HTH_LYSR"/>
    <property type="match status" value="1"/>
</dbReference>
<dbReference type="CDD" id="cd05466">
    <property type="entry name" value="PBP2_LTTR_substrate"/>
    <property type="match status" value="1"/>
</dbReference>
<sequence>MELQQVRILVAVAEHRSFTRAAAALHVTQSSLSHSIAKLETEIGLRLFHRTRHGAVLTSDGETLLVPARRILQDFDLFDEAVSGIRGTTVGHLRLVYSQTISVSTGEIISEFTRRYPGIRMQISAPRDDSDIFHLVETGVCDVGLARIDEAPPGVDTETIATETLVLLLPQAWDSDPTRTDLPWDELSDVPLIVPPAGSASRNRLDRFSNQIGITVNALLENENRWMSIEMVRSGVAAFLASQASESTIPGVVQKRLVPTETSEVGIVTRPGLLTSATSAFAEVARDWGRDGTDNRRR</sequence>
<dbReference type="GO" id="GO:0032993">
    <property type="term" value="C:protein-DNA complex"/>
    <property type="evidence" value="ECO:0007669"/>
    <property type="project" value="TreeGrafter"/>
</dbReference>
<dbReference type="EMBL" id="CP083975">
    <property type="protein sequence ID" value="UZF47910.1"/>
    <property type="molecule type" value="Genomic_DNA"/>
</dbReference>
<keyword evidence="7" id="KW-0614">Plasmid</keyword>
<dbReference type="Gene3D" id="1.10.10.10">
    <property type="entry name" value="Winged helix-like DNA-binding domain superfamily/Winged helix DNA-binding domain"/>
    <property type="match status" value="1"/>
</dbReference>
<evidence type="ECO:0000256" key="2">
    <source>
        <dbReference type="ARBA" id="ARBA00023015"/>
    </source>
</evidence>
<dbReference type="SUPFAM" id="SSF46785">
    <property type="entry name" value="Winged helix' DNA-binding domain"/>
    <property type="match status" value="1"/>
</dbReference>
<dbReference type="InterPro" id="IPR036390">
    <property type="entry name" value="WH_DNA-bd_sf"/>
</dbReference>
<accession>A0AA46X0L2</accession>
<evidence type="ECO:0000313" key="8">
    <source>
        <dbReference type="Proteomes" id="UP001162740"/>
    </source>
</evidence>
<proteinExistence type="inferred from homology"/>
<organism evidence="7 8">
    <name type="scientific">Rhodococcus rhodochrous</name>
    <dbReference type="NCBI Taxonomy" id="1829"/>
    <lineage>
        <taxon>Bacteria</taxon>
        <taxon>Bacillati</taxon>
        <taxon>Actinomycetota</taxon>
        <taxon>Actinomycetes</taxon>
        <taxon>Mycobacteriales</taxon>
        <taxon>Nocardiaceae</taxon>
        <taxon>Rhodococcus</taxon>
    </lineage>
</organism>
<dbReference type="InterPro" id="IPR036388">
    <property type="entry name" value="WH-like_DNA-bd_sf"/>
</dbReference>
<dbReference type="PANTHER" id="PTHR30346">
    <property type="entry name" value="TRANSCRIPTIONAL DUAL REGULATOR HCAR-RELATED"/>
    <property type="match status" value="1"/>
</dbReference>
<dbReference type="SUPFAM" id="SSF53850">
    <property type="entry name" value="Periplasmic binding protein-like II"/>
    <property type="match status" value="1"/>
</dbReference>
<dbReference type="FunFam" id="1.10.10.10:FF:000001">
    <property type="entry name" value="LysR family transcriptional regulator"/>
    <property type="match status" value="1"/>
</dbReference>
<geneLocation type="plasmid" evidence="7 8">
    <name>pGD02.2.1</name>
</geneLocation>
<dbReference type="Gene3D" id="3.40.190.290">
    <property type="match status" value="1"/>
</dbReference>
<keyword evidence="3" id="KW-0238">DNA-binding</keyword>
<dbReference type="AlphaFoldDB" id="A0AA46X0L2"/>
<evidence type="ECO:0000259" key="6">
    <source>
        <dbReference type="PROSITE" id="PS50931"/>
    </source>
</evidence>
<comment type="similarity">
    <text evidence="1">Belongs to the LysR transcriptional regulatory family.</text>
</comment>
<name>A0AA46X0L2_RHORH</name>
<dbReference type="GO" id="GO:0003700">
    <property type="term" value="F:DNA-binding transcription factor activity"/>
    <property type="evidence" value="ECO:0007669"/>
    <property type="project" value="InterPro"/>
</dbReference>
<evidence type="ECO:0000256" key="1">
    <source>
        <dbReference type="ARBA" id="ARBA00009437"/>
    </source>
</evidence>
<keyword evidence="4" id="KW-0010">Activator</keyword>
<feature type="domain" description="HTH lysR-type" evidence="6">
    <location>
        <begin position="1"/>
        <end position="58"/>
    </location>
</feature>